<evidence type="ECO:0000256" key="5">
    <source>
        <dbReference type="ARBA" id="ARBA00022989"/>
    </source>
</evidence>
<protein>
    <submittedName>
        <fullName evidence="10">5647_t:CDS:1</fullName>
    </submittedName>
</protein>
<dbReference type="InterPro" id="IPR004713">
    <property type="entry name" value="CaH_exchang"/>
</dbReference>
<comment type="subcellular location">
    <subcellularLocation>
        <location evidence="1">Endomembrane system</location>
        <topology evidence="1">Multi-pass membrane protein</topology>
    </subcellularLocation>
</comment>
<feature type="non-terminal residue" evidence="10">
    <location>
        <position position="1"/>
    </location>
</feature>
<dbReference type="PANTHER" id="PTHR31503:SF22">
    <property type="entry name" value="VACUOLAR CALCIUM ION TRANSPORTER"/>
    <property type="match status" value="1"/>
</dbReference>
<dbReference type="GO" id="GO:0012505">
    <property type="term" value="C:endomembrane system"/>
    <property type="evidence" value="ECO:0007669"/>
    <property type="project" value="UniProtKB-SubCell"/>
</dbReference>
<dbReference type="InterPro" id="IPR004837">
    <property type="entry name" value="NaCa_Exmemb"/>
</dbReference>
<name>A0A9N9D702_9GLOM</name>
<evidence type="ECO:0000256" key="7">
    <source>
        <dbReference type="ARBA" id="ARBA00023136"/>
    </source>
</evidence>
<dbReference type="EMBL" id="CAJVPJ010002592">
    <property type="protein sequence ID" value="CAG8625151.1"/>
    <property type="molecule type" value="Genomic_DNA"/>
</dbReference>
<reference evidence="10" key="1">
    <citation type="submission" date="2021-06" db="EMBL/GenBank/DDBJ databases">
        <authorList>
            <person name="Kallberg Y."/>
            <person name="Tangrot J."/>
            <person name="Rosling A."/>
        </authorList>
    </citation>
    <scope>NUCLEOTIDE SEQUENCE</scope>
    <source>
        <strain evidence="10">IA702</strain>
    </source>
</reference>
<evidence type="ECO:0000256" key="1">
    <source>
        <dbReference type="ARBA" id="ARBA00004127"/>
    </source>
</evidence>
<accession>A0A9N9D702</accession>
<keyword evidence="6" id="KW-0406">Ion transport</keyword>
<gene>
    <name evidence="10" type="ORF">POCULU_LOCUS8611</name>
</gene>
<keyword evidence="11" id="KW-1185">Reference proteome</keyword>
<organism evidence="10 11">
    <name type="scientific">Paraglomus occultum</name>
    <dbReference type="NCBI Taxonomy" id="144539"/>
    <lineage>
        <taxon>Eukaryota</taxon>
        <taxon>Fungi</taxon>
        <taxon>Fungi incertae sedis</taxon>
        <taxon>Mucoromycota</taxon>
        <taxon>Glomeromycotina</taxon>
        <taxon>Glomeromycetes</taxon>
        <taxon>Paraglomerales</taxon>
        <taxon>Paraglomeraceae</taxon>
        <taxon>Paraglomus</taxon>
    </lineage>
</organism>
<sequence>FIVAIPPTATHEILNLSYYTAIILLIVYGLCLLFQLLTHTWYYLTEEDQGPEFTSIISFTVLLMVSAIVGLCGEFLVSSLGDIMTSVGLTKTFVGLILLPAVSKASECVTAATVAMKNEMQSLINTTAARSLQTALFITPFLVVLGWIIGQPMTLFFEVFQTVILFVSVLILNFLIQHGESNWFTGVLLLATYVIIVIACYFYPDLPEPSWVVRYPKSFASTELRTRETY</sequence>
<dbReference type="Gene3D" id="1.20.1420.30">
    <property type="entry name" value="NCX, central ion-binding region"/>
    <property type="match status" value="1"/>
</dbReference>
<dbReference type="GO" id="GO:0000329">
    <property type="term" value="C:fungal-type vacuole membrane"/>
    <property type="evidence" value="ECO:0007669"/>
    <property type="project" value="TreeGrafter"/>
</dbReference>
<dbReference type="GO" id="GO:0006874">
    <property type="term" value="P:intracellular calcium ion homeostasis"/>
    <property type="evidence" value="ECO:0007669"/>
    <property type="project" value="TreeGrafter"/>
</dbReference>
<feature type="transmembrane region" description="Helical" evidence="8">
    <location>
        <begin position="56"/>
        <end position="81"/>
    </location>
</feature>
<proteinExistence type="inferred from homology"/>
<evidence type="ECO:0000256" key="4">
    <source>
        <dbReference type="ARBA" id="ARBA00022692"/>
    </source>
</evidence>
<feature type="transmembrane region" description="Helical" evidence="8">
    <location>
        <begin position="183"/>
        <end position="204"/>
    </location>
</feature>
<dbReference type="Pfam" id="PF01699">
    <property type="entry name" value="Na_Ca_ex"/>
    <property type="match status" value="1"/>
</dbReference>
<dbReference type="InterPro" id="IPR044880">
    <property type="entry name" value="NCX_ion-bd_dom_sf"/>
</dbReference>
<feature type="transmembrane region" description="Helical" evidence="8">
    <location>
        <begin position="93"/>
        <end position="116"/>
    </location>
</feature>
<evidence type="ECO:0000256" key="8">
    <source>
        <dbReference type="SAM" id="Phobius"/>
    </source>
</evidence>
<comment type="caution">
    <text evidence="10">The sequence shown here is derived from an EMBL/GenBank/DDBJ whole genome shotgun (WGS) entry which is preliminary data.</text>
</comment>
<dbReference type="AlphaFoldDB" id="A0A9N9D702"/>
<evidence type="ECO:0000256" key="6">
    <source>
        <dbReference type="ARBA" id="ARBA00023065"/>
    </source>
</evidence>
<keyword evidence="3" id="KW-0813">Transport</keyword>
<feature type="transmembrane region" description="Helical" evidence="8">
    <location>
        <begin position="16"/>
        <end position="44"/>
    </location>
</feature>
<keyword evidence="7 8" id="KW-0472">Membrane</keyword>
<evidence type="ECO:0000256" key="3">
    <source>
        <dbReference type="ARBA" id="ARBA00022448"/>
    </source>
</evidence>
<evidence type="ECO:0000313" key="10">
    <source>
        <dbReference type="EMBL" id="CAG8625151.1"/>
    </source>
</evidence>
<keyword evidence="5 8" id="KW-1133">Transmembrane helix</keyword>
<dbReference type="OrthoDB" id="1699231at2759"/>
<dbReference type="PANTHER" id="PTHR31503">
    <property type="entry name" value="VACUOLAR CALCIUM ION TRANSPORTER"/>
    <property type="match status" value="1"/>
</dbReference>
<evidence type="ECO:0000313" key="11">
    <source>
        <dbReference type="Proteomes" id="UP000789572"/>
    </source>
</evidence>
<feature type="transmembrane region" description="Helical" evidence="8">
    <location>
        <begin position="128"/>
        <end position="149"/>
    </location>
</feature>
<feature type="transmembrane region" description="Helical" evidence="8">
    <location>
        <begin position="155"/>
        <end position="176"/>
    </location>
</feature>
<keyword evidence="4 8" id="KW-0812">Transmembrane</keyword>
<dbReference type="Proteomes" id="UP000789572">
    <property type="component" value="Unassembled WGS sequence"/>
</dbReference>
<evidence type="ECO:0000259" key="9">
    <source>
        <dbReference type="Pfam" id="PF01699"/>
    </source>
</evidence>
<evidence type="ECO:0000256" key="2">
    <source>
        <dbReference type="ARBA" id="ARBA00008170"/>
    </source>
</evidence>
<comment type="similarity">
    <text evidence="2">Belongs to the Ca(2+):cation antiporter (CaCA) (TC 2.A.19) family.</text>
</comment>
<feature type="domain" description="Sodium/calcium exchanger membrane region" evidence="9">
    <location>
        <begin position="58"/>
        <end position="201"/>
    </location>
</feature>
<dbReference type="GO" id="GO:0015369">
    <property type="term" value="F:calcium:proton antiporter activity"/>
    <property type="evidence" value="ECO:0007669"/>
    <property type="project" value="TreeGrafter"/>
</dbReference>